<name>A7TF80_VANPO</name>
<dbReference type="RefSeq" id="XP_001646963.1">
    <property type="nucleotide sequence ID" value="XM_001646913.1"/>
</dbReference>
<dbReference type="PhylomeDB" id="A7TF80"/>
<dbReference type="AlphaFoldDB" id="A7TF80"/>
<sequence length="140" mass="16617">MVPPPVDPVLLREHSFQDTGNLVTVLNPDTFYHTGFKSTRNYGLGYMNYNLGLKDDVYEKSWLHIFRSHIYDKFTLYLILLLLSVIIWFIIFLTDVESISDLFQLRHSKGSFRRYRKMKGKVDEDVIEDDNDIEYHHVKV</sequence>
<proteinExistence type="predicted"/>
<keyword evidence="3" id="KW-1185">Reference proteome</keyword>
<evidence type="ECO:0000313" key="2">
    <source>
        <dbReference type="EMBL" id="EDO19105.1"/>
    </source>
</evidence>
<accession>A7TF80</accession>
<dbReference type="HOGENOM" id="CLU_2005713_0_0_1"/>
<dbReference type="Proteomes" id="UP000000267">
    <property type="component" value="Unassembled WGS sequence"/>
</dbReference>
<evidence type="ECO:0000256" key="1">
    <source>
        <dbReference type="SAM" id="Phobius"/>
    </source>
</evidence>
<keyword evidence="1" id="KW-1133">Transmembrane helix</keyword>
<dbReference type="KEGG" id="vpo:Kpol_2000p73"/>
<dbReference type="InParanoid" id="A7TF80"/>
<gene>
    <name evidence="2" type="ORF">Kpol_2000p73</name>
</gene>
<dbReference type="FunCoup" id="A7TF80">
    <property type="interactions" value="46"/>
</dbReference>
<protein>
    <submittedName>
        <fullName evidence="2">Uncharacterized protein</fullName>
    </submittedName>
</protein>
<organism evidence="3">
    <name type="scientific">Vanderwaltozyma polyspora (strain ATCC 22028 / DSM 70294 / BCRC 21397 / CBS 2163 / NBRC 10782 / NRRL Y-8283 / UCD 57-17)</name>
    <name type="common">Kluyveromyces polysporus</name>
    <dbReference type="NCBI Taxonomy" id="436907"/>
    <lineage>
        <taxon>Eukaryota</taxon>
        <taxon>Fungi</taxon>
        <taxon>Dikarya</taxon>
        <taxon>Ascomycota</taxon>
        <taxon>Saccharomycotina</taxon>
        <taxon>Saccharomycetes</taxon>
        <taxon>Saccharomycetales</taxon>
        <taxon>Saccharomycetaceae</taxon>
        <taxon>Vanderwaltozyma</taxon>
    </lineage>
</organism>
<dbReference type="OrthoDB" id="4067115at2759"/>
<reference evidence="2 3" key="1">
    <citation type="journal article" date="2007" name="Proc. Natl. Acad. Sci. U.S.A.">
        <title>Independent sorting-out of thousands of duplicated gene pairs in two yeast species descended from a whole-genome duplication.</title>
        <authorList>
            <person name="Scannell D.R."/>
            <person name="Frank A.C."/>
            <person name="Conant G.C."/>
            <person name="Byrne K.P."/>
            <person name="Woolfit M."/>
            <person name="Wolfe K.H."/>
        </authorList>
    </citation>
    <scope>NUCLEOTIDE SEQUENCE [LARGE SCALE GENOMIC DNA]</scope>
    <source>
        <strain evidence="3">ATCC 22028 / DSM 70294 / BCRC 21397 / CBS 2163 / NBRC 10782 / NRRL Y-8283 / UCD 57-17</strain>
    </source>
</reference>
<dbReference type="GeneID" id="5547434"/>
<feature type="transmembrane region" description="Helical" evidence="1">
    <location>
        <begin position="74"/>
        <end position="93"/>
    </location>
</feature>
<dbReference type="EMBL" id="DS480382">
    <property type="protein sequence ID" value="EDO19105.1"/>
    <property type="molecule type" value="Genomic_DNA"/>
</dbReference>
<evidence type="ECO:0000313" key="3">
    <source>
        <dbReference type="Proteomes" id="UP000000267"/>
    </source>
</evidence>
<dbReference type="eggNOG" id="ENOG502S7G5">
    <property type="taxonomic scope" value="Eukaryota"/>
</dbReference>
<dbReference type="OMA" id="LIHEHAY"/>
<keyword evidence="1" id="KW-0472">Membrane</keyword>
<keyword evidence="1" id="KW-0812">Transmembrane</keyword>